<gene>
    <name evidence="1" type="ORF">B7463_g11384</name>
</gene>
<sequence length="233" mass="26045">MGRSICLTPGTRPGHPCGLARVTSRNAGQARDTFILFGGDVCHFCGMLRPNHTHPFPKSKFPSAALRVADINDLDVLLRRHPRFLSTSRAPAADSIEPARVSPWCLVSTTECSAYEDPATAQATLNNIREAFDEAENVLVAVAHDNNLLLKNSGKYVLPTLNDLPEEDINGWYEKGWKEKLYWSWLGLLGKEDKNGEIKPMEPHVIGYWKNGKEYDKAEEILDEVKQQWASTA</sequence>
<comment type="caution">
    <text evidence="1">The sequence shown here is derived from an EMBL/GenBank/DDBJ whole genome shotgun (WGS) entry which is preliminary data.</text>
</comment>
<feature type="non-terminal residue" evidence="1">
    <location>
        <position position="1"/>
    </location>
</feature>
<dbReference type="STRING" id="5539.A0A3E2GUU9"/>
<organism evidence="1 2">
    <name type="scientific">Scytalidium lignicola</name>
    <name type="common">Hyphomycete</name>
    <dbReference type="NCBI Taxonomy" id="5539"/>
    <lineage>
        <taxon>Eukaryota</taxon>
        <taxon>Fungi</taxon>
        <taxon>Dikarya</taxon>
        <taxon>Ascomycota</taxon>
        <taxon>Pezizomycotina</taxon>
        <taxon>Leotiomycetes</taxon>
        <taxon>Leotiomycetes incertae sedis</taxon>
        <taxon>Scytalidium</taxon>
    </lineage>
</organism>
<protein>
    <submittedName>
        <fullName evidence="1">Uncharacterized protein</fullName>
    </submittedName>
</protein>
<feature type="non-terminal residue" evidence="1">
    <location>
        <position position="233"/>
    </location>
</feature>
<keyword evidence="2" id="KW-1185">Reference proteome</keyword>
<evidence type="ECO:0000313" key="2">
    <source>
        <dbReference type="Proteomes" id="UP000258309"/>
    </source>
</evidence>
<dbReference type="EMBL" id="NCSJ02000382">
    <property type="protein sequence ID" value="RFU24954.1"/>
    <property type="molecule type" value="Genomic_DNA"/>
</dbReference>
<name>A0A3E2GUU9_SCYLI</name>
<evidence type="ECO:0000313" key="1">
    <source>
        <dbReference type="EMBL" id="RFU24954.1"/>
    </source>
</evidence>
<dbReference type="OMA" id="TECSAYE"/>
<reference evidence="1 2" key="1">
    <citation type="submission" date="2018-05" db="EMBL/GenBank/DDBJ databases">
        <title>Draft genome sequence of Scytalidium lignicola DSM 105466, a ubiquitous saprotrophic fungus.</title>
        <authorList>
            <person name="Buettner E."/>
            <person name="Gebauer A.M."/>
            <person name="Hofrichter M."/>
            <person name="Liers C."/>
            <person name="Kellner H."/>
        </authorList>
    </citation>
    <scope>NUCLEOTIDE SEQUENCE [LARGE SCALE GENOMIC DNA]</scope>
    <source>
        <strain evidence="1 2">DSM 105466</strain>
    </source>
</reference>
<dbReference type="Proteomes" id="UP000258309">
    <property type="component" value="Unassembled WGS sequence"/>
</dbReference>
<dbReference type="AlphaFoldDB" id="A0A3E2GUU9"/>
<dbReference type="OrthoDB" id="10250730at2759"/>
<proteinExistence type="predicted"/>
<accession>A0A3E2GUU9</accession>